<keyword evidence="6" id="KW-0675">Receptor</keyword>
<feature type="transmembrane region" description="Helical" evidence="8">
    <location>
        <begin position="158"/>
        <end position="179"/>
    </location>
</feature>
<feature type="transmembrane region" description="Helical" evidence="8">
    <location>
        <begin position="35"/>
        <end position="56"/>
    </location>
</feature>
<dbReference type="GO" id="GO:0004930">
    <property type="term" value="F:G protein-coupled receptor activity"/>
    <property type="evidence" value="ECO:0007669"/>
    <property type="project" value="UniProtKB-KW"/>
</dbReference>
<feature type="transmembrane region" description="Helical" evidence="8">
    <location>
        <begin position="194"/>
        <end position="224"/>
    </location>
</feature>
<dbReference type="PANTHER" id="PTHR24243">
    <property type="entry name" value="G-PROTEIN COUPLED RECEPTOR"/>
    <property type="match status" value="1"/>
</dbReference>
<dbReference type="PROSITE" id="PS50262">
    <property type="entry name" value="G_PROTEIN_RECEP_F1_2"/>
    <property type="match status" value="1"/>
</dbReference>
<dbReference type="Proteomes" id="UP000593567">
    <property type="component" value="Unassembled WGS sequence"/>
</dbReference>
<evidence type="ECO:0000259" key="9">
    <source>
        <dbReference type="PROSITE" id="PS50262"/>
    </source>
</evidence>
<evidence type="ECO:0000256" key="2">
    <source>
        <dbReference type="ARBA" id="ARBA00022692"/>
    </source>
</evidence>
<keyword evidence="4" id="KW-0297">G-protein coupled receptor</keyword>
<dbReference type="AlphaFoldDB" id="A0A7J7KRZ6"/>
<dbReference type="OrthoDB" id="9990906at2759"/>
<dbReference type="InterPro" id="IPR000276">
    <property type="entry name" value="GPCR_Rhodpsn"/>
</dbReference>
<reference evidence="10" key="1">
    <citation type="submission" date="2020-06" db="EMBL/GenBank/DDBJ databases">
        <title>Draft genome of Bugula neritina, a colonial animal packing powerful symbionts and potential medicines.</title>
        <authorList>
            <person name="Rayko M."/>
        </authorList>
    </citation>
    <scope>NUCLEOTIDE SEQUENCE [LARGE SCALE GENOMIC DNA]</scope>
    <source>
        <strain evidence="10">Kwan_BN1</strain>
    </source>
</reference>
<feature type="transmembrane region" description="Helical" evidence="8">
    <location>
        <begin position="110"/>
        <end position="131"/>
    </location>
</feature>
<organism evidence="10 11">
    <name type="scientific">Bugula neritina</name>
    <name type="common">Brown bryozoan</name>
    <name type="synonym">Sertularia neritina</name>
    <dbReference type="NCBI Taxonomy" id="10212"/>
    <lineage>
        <taxon>Eukaryota</taxon>
        <taxon>Metazoa</taxon>
        <taxon>Spiralia</taxon>
        <taxon>Lophotrochozoa</taxon>
        <taxon>Bryozoa</taxon>
        <taxon>Gymnolaemata</taxon>
        <taxon>Cheilostomatida</taxon>
        <taxon>Flustrina</taxon>
        <taxon>Buguloidea</taxon>
        <taxon>Bugulidae</taxon>
        <taxon>Bugula</taxon>
    </lineage>
</organism>
<feature type="transmembrane region" description="Helical" evidence="8">
    <location>
        <begin position="68"/>
        <end position="90"/>
    </location>
</feature>
<feature type="transmembrane region" description="Helical" evidence="8">
    <location>
        <begin position="280"/>
        <end position="302"/>
    </location>
</feature>
<evidence type="ECO:0000256" key="8">
    <source>
        <dbReference type="SAM" id="Phobius"/>
    </source>
</evidence>
<feature type="transmembrane region" description="Helical" evidence="8">
    <location>
        <begin position="245"/>
        <end position="268"/>
    </location>
</feature>
<keyword evidence="3 8" id="KW-1133">Transmembrane helix</keyword>
<dbReference type="InterPro" id="IPR017452">
    <property type="entry name" value="GPCR_Rhodpsn_7TM"/>
</dbReference>
<comment type="subcellular location">
    <subcellularLocation>
        <location evidence="1">Membrane</location>
        <topology evidence="1">Multi-pass membrane protein</topology>
    </subcellularLocation>
</comment>
<protein>
    <recommendedName>
        <fullName evidence="9">G-protein coupled receptors family 1 profile domain-containing protein</fullName>
    </recommendedName>
</protein>
<evidence type="ECO:0000256" key="7">
    <source>
        <dbReference type="ARBA" id="ARBA00023224"/>
    </source>
</evidence>
<keyword evidence="11" id="KW-1185">Reference proteome</keyword>
<dbReference type="Gene3D" id="1.20.1070.10">
    <property type="entry name" value="Rhodopsin 7-helix transmembrane proteins"/>
    <property type="match status" value="1"/>
</dbReference>
<dbReference type="GO" id="GO:0005886">
    <property type="term" value="C:plasma membrane"/>
    <property type="evidence" value="ECO:0007669"/>
    <property type="project" value="TreeGrafter"/>
</dbReference>
<evidence type="ECO:0000256" key="4">
    <source>
        <dbReference type="ARBA" id="ARBA00023040"/>
    </source>
</evidence>
<comment type="caution">
    <text evidence="10">The sequence shown here is derived from an EMBL/GenBank/DDBJ whole genome shotgun (WGS) entry which is preliminary data.</text>
</comment>
<dbReference type="Pfam" id="PF00001">
    <property type="entry name" value="7tm_1"/>
    <property type="match status" value="1"/>
</dbReference>
<gene>
    <name evidence="10" type="ORF">EB796_000693</name>
</gene>
<evidence type="ECO:0000313" key="11">
    <source>
        <dbReference type="Proteomes" id="UP000593567"/>
    </source>
</evidence>
<name>A0A7J7KRZ6_BUGNE</name>
<keyword evidence="2 8" id="KW-0812">Transmembrane</keyword>
<feature type="domain" description="G-protein coupled receptors family 1 profile" evidence="9">
    <location>
        <begin position="47"/>
        <end position="300"/>
    </location>
</feature>
<evidence type="ECO:0000256" key="5">
    <source>
        <dbReference type="ARBA" id="ARBA00023136"/>
    </source>
</evidence>
<dbReference type="EMBL" id="VXIV02000090">
    <property type="protein sequence ID" value="KAF6040976.1"/>
    <property type="molecule type" value="Genomic_DNA"/>
</dbReference>
<evidence type="ECO:0000256" key="1">
    <source>
        <dbReference type="ARBA" id="ARBA00004141"/>
    </source>
</evidence>
<accession>A0A7J7KRZ6</accession>
<keyword evidence="7" id="KW-0807">Transducer</keyword>
<proteinExistence type="predicted"/>
<sequence>MNITNSPNYVEICDKHHPDYDPKHIDCMILDLRKYGGTVILATGTIGHILSLLVILTKKSFRIQTFGVYIVALSLAGLLTLYTGVLHWTIQGFTMWQFNIRQHLKMGCIFHVMLTYTSLQYVAWIQATIALDRMYHVARHFWKSKHCGSHHLNWKKGLIIVSVELLVCLGLNSFVVLVLDYENECFYLPVPSAWFIWSVFDLISFSILPSVIIIISNVVVIIATRRSLNNTKSEHKNKTLVKTRRSMTVMLTVVNILFVVTTLPVSIVQLMDNDNPKTELVRSACYAIQYLGVANTFVVYCISGSKFRSALGEWKIFRCFRSGQQAAKGVNSSVKLYNSSTSLRKTSRTLVTTTLMYNENHE</sequence>
<keyword evidence="5 8" id="KW-0472">Membrane</keyword>
<dbReference type="PANTHER" id="PTHR24243:SF230">
    <property type="entry name" value="G-PROTEIN COUPLED RECEPTORS FAMILY 1 PROFILE DOMAIN-CONTAINING PROTEIN"/>
    <property type="match status" value="1"/>
</dbReference>
<evidence type="ECO:0000256" key="3">
    <source>
        <dbReference type="ARBA" id="ARBA00022989"/>
    </source>
</evidence>
<evidence type="ECO:0000256" key="6">
    <source>
        <dbReference type="ARBA" id="ARBA00023170"/>
    </source>
</evidence>
<evidence type="ECO:0000313" key="10">
    <source>
        <dbReference type="EMBL" id="KAF6040976.1"/>
    </source>
</evidence>
<dbReference type="SUPFAM" id="SSF81321">
    <property type="entry name" value="Family A G protein-coupled receptor-like"/>
    <property type="match status" value="1"/>
</dbReference>